<accession>A0ABT6XR20</accession>
<reference evidence="2 3" key="1">
    <citation type="submission" date="2023-05" db="EMBL/GenBank/DDBJ databases">
        <title>Flavobacterium sedimenti sp. nov., isolated from the sediment.</title>
        <authorList>
            <person name="Wu N."/>
        </authorList>
    </citation>
    <scope>NUCLEOTIDE SEQUENCE [LARGE SCALE GENOMIC DNA]</scope>
    <source>
        <strain evidence="2 3">YZ-48</strain>
    </source>
</reference>
<evidence type="ECO:0000313" key="3">
    <source>
        <dbReference type="Proteomes" id="UP001230035"/>
    </source>
</evidence>
<evidence type="ECO:0000313" key="2">
    <source>
        <dbReference type="EMBL" id="MDI9257506.1"/>
    </source>
</evidence>
<proteinExistence type="predicted"/>
<feature type="signal peptide" evidence="1">
    <location>
        <begin position="1"/>
        <end position="20"/>
    </location>
</feature>
<protein>
    <recommendedName>
        <fullName evidence="4">DUF4890 domain-containing protein</fullName>
    </recommendedName>
</protein>
<evidence type="ECO:0000256" key="1">
    <source>
        <dbReference type="SAM" id="SignalP"/>
    </source>
</evidence>
<evidence type="ECO:0008006" key="4">
    <source>
        <dbReference type="Google" id="ProtNLM"/>
    </source>
</evidence>
<comment type="caution">
    <text evidence="2">The sequence shown here is derived from an EMBL/GenBank/DDBJ whole genome shotgun (WGS) entry which is preliminary data.</text>
</comment>
<keyword evidence="3" id="KW-1185">Reference proteome</keyword>
<dbReference type="EMBL" id="JASGBP010000004">
    <property type="protein sequence ID" value="MDI9257506.1"/>
    <property type="molecule type" value="Genomic_DNA"/>
</dbReference>
<sequence>MKKLIAALTLLLAFTINANAQDKKSSTPADKGLKEATELSQFLGLNDTQKADFARLFEMKHKTMTETALSEERKKELARVIEAKIRASLDGNQMDKLEKNTELFKKLVN</sequence>
<name>A0ABT6XR20_9FLAO</name>
<dbReference type="RefSeq" id="WP_283239182.1">
    <property type="nucleotide sequence ID" value="NZ_JASGBP010000004.1"/>
</dbReference>
<feature type="chain" id="PRO_5045845206" description="DUF4890 domain-containing protein" evidence="1">
    <location>
        <begin position="21"/>
        <end position="109"/>
    </location>
</feature>
<gene>
    <name evidence="2" type="ORF">QHT84_08780</name>
</gene>
<keyword evidence="1" id="KW-0732">Signal</keyword>
<dbReference type="Proteomes" id="UP001230035">
    <property type="component" value="Unassembled WGS sequence"/>
</dbReference>
<organism evidence="2 3">
    <name type="scientific">Flavobacterium sedimenticola</name>
    <dbReference type="NCBI Taxonomy" id="3043286"/>
    <lineage>
        <taxon>Bacteria</taxon>
        <taxon>Pseudomonadati</taxon>
        <taxon>Bacteroidota</taxon>
        <taxon>Flavobacteriia</taxon>
        <taxon>Flavobacteriales</taxon>
        <taxon>Flavobacteriaceae</taxon>
        <taxon>Flavobacterium</taxon>
    </lineage>
</organism>